<dbReference type="AlphaFoldDB" id="A0A3B4VRM9"/>
<feature type="transmembrane region" description="Helical" evidence="6">
    <location>
        <begin position="104"/>
        <end position="129"/>
    </location>
</feature>
<reference evidence="7" key="2">
    <citation type="submission" date="2025-09" db="UniProtKB">
        <authorList>
            <consortium name="Ensembl"/>
        </authorList>
    </citation>
    <scope>IDENTIFICATION</scope>
</reference>
<dbReference type="STRING" id="41447.ENSSDUP00000032625"/>
<evidence type="ECO:0000256" key="2">
    <source>
        <dbReference type="ARBA" id="ARBA00006843"/>
    </source>
</evidence>
<comment type="subcellular location">
    <subcellularLocation>
        <location evidence="1">Membrane</location>
    </subcellularLocation>
</comment>
<dbReference type="Pfam" id="PF04505">
    <property type="entry name" value="CD225"/>
    <property type="match status" value="1"/>
</dbReference>
<name>A0A3B4VRM9_SERDU</name>
<dbReference type="InterPro" id="IPR051517">
    <property type="entry name" value="IFITM_antiviral_protein"/>
</dbReference>
<evidence type="ECO:0000256" key="1">
    <source>
        <dbReference type="ARBA" id="ARBA00004370"/>
    </source>
</evidence>
<keyword evidence="5 6" id="KW-0472">Membrane</keyword>
<dbReference type="Proteomes" id="UP000261420">
    <property type="component" value="Unplaced"/>
</dbReference>
<evidence type="ECO:0000256" key="3">
    <source>
        <dbReference type="ARBA" id="ARBA00022692"/>
    </source>
</evidence>
<dbReference type="GeneTree" id="ENSGT00950000182857"/>
<dbReference type="PANTHER" id="PTHR13999">
    <property type="entry name" value="INTERFERON INDUCIBLE TRANSMEMBRANE PROTEIN"/>
    <property type="match status" value="1"/>
</dbReference>
<evidence type="ECO:0000256" key="5">
    <source>
        <dbReference type="ARBA" id="ARBA00023136"/>
    </source>
</evidence>
<keyword evidence="4 6" id="KW-1133">Transmembrane helix</keyword>
<evidence type="ECO:0000256" key="6">
    <source>
        <dbReference type="SAM" id="Phobius"/>
    </source>
</evidence>
<protein>
    <submittedName>
        <fullName evidence="7">Uncharacterized protein</fullName>
    </submittedName>
</protein>
<dbReference type="InterPro" id="IPR007593">
    <property type="entry name" value="CD225/Dispanin_fam"/>
</dbReference>
<accession>A0A3B4VRM9</accession>
<keyword evidence="8" id="KW-1185">Reference proteome</keyword>
<dbReference type="Ensembl" id="ENSSDUT00000033185.1">
    <property type="protein sequence ID" value="ENSSDUP00000032625.1"/>
    <property type="gene ID" value="ENSSDUG00000023443.1"/>
</dbReference>
<keyword evidence="3 6" id="KW-0812">Transmembrane</keyword>
<feature type="transmembrane region" description="Helical" evidence="6">
    <location>
        <begin position="56"/>
        <end position="79"/>
    </location>
</feature>
<proteinExistence type="inferred from homology"/>
<evidence type="ECO:0000313" key="7">
    <source>
        <dbReference type="Ensembl" id="ENSSDUP00000032625.1"/>
    </source>
</evidence>
<comment type="similarity">
    <text evidence="2">Belongs to the CD225/Dispanin family.</text>
</comment>
<evidence type="ECO:0000313" key="8">
    <source>
        <dbReference type="Proteomes" id="UP000261420"/>
    </source>
</evidence>
<sequence>RRKIGLCQPQKPLKGNQYHVDSNTLLLTHHSPLQTTVELTAMNPVGLRLSHCRWDYIIWSLFSLVYSNPFCLGLVALIYSVKSRDRKVAGDLEGARSYGTSARFLNIVAIVLSATGFLMFIVIYCTLYYNINRHYY</sequence>
<dbReference type="GO" id="GO:0005886">
    <property type="term" value="C:plasma membrane"/>
    <property type="evidence" value="ECO:0007669"/>
    <property type="project" value="TreeGrafter"/>
</dbReference>
<organism evidence="7 8">
    <name type="scientific">Seriola dumerili</name>
    <name type="common">Greater amberjack</name>
    <name type="synonym">Caranx dumerili</name>
    <dbReference type="NCBI Taxonomy" id="41447"/>
    <lineage>
        <taxon>Eukaryota</taxon>
        <taxon>Metazoa</taxon>
        <taxon>Chordata</taxon>
        <taxon>Craniata</taxon>
        <taxon>Vertebrata</taxon>
        <taxon>Euteleostomi</taxon>
        <taxon>Actinopterygii</taxon>
        <taxon>Neopterygii</taxon>
        <taxon>Teleostei</taxon>
        <taxon>Neoteleostei</taxon>
        <taxon>Acanthomorphata</taxon>
        <taxon>Carangaria</taxon>
        <taxon>Carangiformes</taxon>
        <taxon>Carangidae</taxon>
        <taxon>Seriola</taxon>
    </lineage>
</organism>
<dbReference type="PANTHER" id="PTHR13999:SF31">
    <property type="entry name" value="IFITM1-RELATED"/>
    <property type="match status" value="1"/>
</dbReference>
<evidence type="ECO:0000256" key="4">
    <source>
        <dbReference type="ARBA" id="ARBA00022989"/>
    </source>
</evidence>
<reference evidence="7" key="1">
    <citation type="submission" date="2025-08" db="UniProtKB">
        <authorList>
            <consortium name="Ensembl"/>
        </authorList>
    </citation>
    <scope>IDENTIFICATION</scope>
</reference>